<reference evidence="3" key="1">
    <citation type="submission" date="2015-07" db="EMBL/GenBank/DDBJ databases">
        <authorList>
            <person name="Urmite Genomes"/>
        </authorList>
    </citation>
    <scope>NUCLEOTIDE SEQUENCE [LARGE SCALE GENOMIC DNA]</scope>
    <source>
        <strain evidence="3">type strain: ATCC 49404</strain>
    </source>
</reference>
<evidence type="ECO:0000313" key="2">
    <source>
        <dbReference type="EMBL" id="CRZ15727.1"/>
    </source>
</evidence>
<dbReference type="SUPFAM" id="SSF110857">
    <property type="entry name" value="Gamma-glutamyl cyclotransferase-like"/>
    <property type="match status" value="1"/>
</dbReference>
<dbReference type="RefSeq" id="WP_090514262.1">
    <property type="nucleotide sequence ID" value="NZ_CWKH01000001.1"/>
</dbReference>
<dbReference type="Pfam" id="PF21986">
    <property type="entry name" value="AH_C"/>
    <property type="match status" value="1"/>
</dbReference>
<dbReference type="GO" id="GO:0016787">
    <property type="term" value="F:hydrolase activity"/>
    <property type="evidence" value="ECO:0007669"/>
    <property type="project" value="UniProtKB-KW"/>
</dbReference>
<dbReference type="CDD" id="cd06661">
    <property type="entry name" value="GGCT_like"/>
    <property type="match status" value="1"/>
</dbReference>
<keyword evidence="3" id="KW-1185">Reference proteome</keyword>
<dbReference type="InterPro" id="IPR013024">
    <property type="entry name" value="GGCT-like"/>
</dbReference>
<dbReference type="OrthoDB" id="424376at2"/>
<accession>A0A0H5RQH0</accession>
<dbReference type="InterPro" id="IPR053844">
    <property type="entry name" value="AH_C"/>
</dbReference>
<dbReference type="Proteomes" id="UP000199147">
    <property type="component" value="Unassembled WGS sequence"/>
</dbReference>
<keyword evidence="2" id="KW-0378">Hydrolase</keyword>
<dbReference type="InterPro" id="IPR036568">
    <property type="entry name" value="GGCT-like_sf"/>
</dbReference>
<dbReference type="Gene3D" id="3.10.490.10">
    <property type="entry name" value="Gamma-glutamyl cyclotransferase-like"/>
    <property type="match status" value="1"/>
</dbReference>
<gene>
    <name evidence="2" type="primary">atzF_2</name>
    <name evidence="2" type="ORF">BN2156_02590</name>
</gene>
<evidence type="ECO:0000259" key="1">
    <source>
        <dbReference type="Pfam" id="PF21986"/>
    </source>
</evidence>
<dbReference type="AlphaFoldDB" id="A0A0H5RQH0"/>
<feature type="domain" description="Allophanate hydrolase C-terminal" evidence="1">
    <location>
        <begin position="7"/>
        <end position="126"/>
    </location>
</feature>
<proteinExistence type="predicted"/>
<sequence length="133" mass="14344">MSHDTVLMFVNGQAMSGGPLNDALASARFVGPVRTAPAYRFFSFGDVFPGLAPVRDGGWSVPGEIYEMSYTELREKLLPREPAELELSVIQLEDGRGALSMVCRALPTGDTQAHEITAPGGWRQHLGEPAGSR</sequence>
<dbReference type="EMBL" id="CWKH01000001">
    <property type="protein sequence ID" value="CRZ15727.1"/>
    <property type="molecule type" value="Genomic_DNA"/>
</dbReference>
<dbReference type="STRING" id="146018.BN2156_02590"/>
<organism evidence="2 3">
    <name type="scientific">Mycolicibacterium neworleansense</name>
    <dbReference type="NCBI Taxonomy" id="146018"/>
    <lineage>
        <taxon>Bacteria</taxon>
        <taxon>Bacillati</taxon>
        <taxon>Actinomycetota</taxon>
        <taxon>Actinomycetes</taxon>
        <taxon>Mycobacteriales</taxon>
        <taxon>Mycobacteriaceae</taxon>
        <taxon>Mycolicibacterium</taxon>
    </lineage>
</organism>
<protein>
    <submittedName>
        <fullName evidence="2">Allophanate hydrolase</fullName>
    </submittedName>
</protein>
<evidence type="ECO:0000313" key="3">
    <source>
        <dbReference type="Proteomes" id="UP000199147"/>
    </source>
</evidence>
<name>A0A0H5RQH0_9MYCO</name>